<dbReference type="SUPFAM" id="SSF52540">
    <property type="entry name" value="P-loop containing nucleoside triphosphate hydrolases"/>
    <property type="match status" value="1"/>
</dbReference>
<sequence>MSTDHPVDKPAVEFSIHSLDMDDHHSVTVPSTRPCRHARSSVNFNTLGLEWSNVNYKVATEHKGVRRRATEFKTILHNVSGSVIPGEMVAIMGSSGAGKSTLLNALSGRLTTGKLDGQIQFVGRKRDPSTFKKQAAYVEQDDIMYPQLTVRETIAYAAKLRLPKNEYSASDKAAKVDRILDALRLTGVADTYIGDAMIRGVSGGERKRTAIGVELVTDPEFMFLDEATSGLDSNSAYHVCDVVKEAGRYRNMGVLMTIHQPSAKILGLFDKIILLSKGQLVYYGPVSMALDYFGSQGYHCGQYENPADFYLDLMTIDSTTEESVAQSHARVDQLVKIFKHYSAQHPELCLRAPRRPVTMAAFQECQEAPSSTTSSPPTESDTDTTYLSSPPNPIQPAKSPIDTEPLVATNKPTGWALPWIFEFGVLLDRCWKAQLRNKFYIVANVAQYTIMTLLMGFTFFQIDYSQSSIQNRLGMLFFLPIGLIFGISMPLLGIFSLERNIMLRERSAGSYRVTAFYLAKFLTELPLTILTAGVYVTGVYFLTHLQYEVGKFFIYLGVQTLGVVVAVSMGLAIGATFETLQVAQIIAPLLITLFFLYAGNLVNTDDVTPVLSWLRFISPIKYCYQALAINEFSGLTFICAHEDTSTCFKTGEAVLNNYALDSLAIKTCAALLVAIGVAFHACIYASLRWKSKPRYLWI</sequence>
<dbReference type="InterPro" id="IPR003439">
    <property type="entry name" value="ABC_transporter-like_ATP-bd"/>
</dbReference>
<dbReference type="InterPro" id="IPR013525">
    <property type="entry name" value="ABC2_TM"/>
</dbReference>
<organism evidence="11 12">
    <name type="scientific">Dimargaris verticillata</name>
    <dbReference type="NCBI Taxonomy" id="2761393"/>
    <lineage>
        <taxon>Eukaryota</taxon>
        <taxon>Fungi</taxon>
        <taxon>Fungi incertae sedis</taxon>
        <taxon>Zoopagomycota</taxon>
        <taxon>Kickxellomycotina</taxon>
        <taxon>Dimargaritomycetes</taxon>
        <taxon>Dimargaritales</taxon>
        <taxon>Dimargaritaceae</taxon>
        <taxon>Dimargaris</taxon>
    </lineage>
</organism>
<gene>
    <name evidence="11" type="ORF">H4R34_003261</name>
</gene>
<feature type="transmembrane region" description="Helical" evidence="9">
    <location>
        <begin position="517"/>
        <end position="540"/>
    </location>
</feature>
<comment type="subcellular location">
    <subcellularLocation>
        <location evidence="1">Membrane</location>
        <topology evidence="1">Multi-pass membrane protein</topology>
    </subcellularLocation>
</comment>
<dbReference type="InterPro" id="IPR003593">
    <property type="entry name" value="AAA+_ATPase"/>
</dbReference>
<keyword evidence="4" id="KW-0547">Nucleotide-binding</keyword>
<dbReference type="Pfam" id="PF00005">
    <property type="entry name" value="ABC_tran"/>
    <property type="match status" value="1"/>
</dbReference>
<dbReference type="Proteomes" id="UP001151582">
    <property type="component" value="Unassembled WGS sequence"/>
</dbReference>
<keyword evidence="12" id="KW-1185">Reference proteome</keyword>
<keyword evidence="2" id="KW-0813">Transport</keyword>
<dbReference type="CDD" id="cd03213">
    <property type="entry name" value="ABCG_EPDR"/>
    <property type="match status" value="1"/>
</dbReference>
<dbReference type="InterPro" id="IPR027417">
    <property type="entry name" value="P-loop_NTPase"/>
</dbReference>
<evidence type="ECO:0000256" key="6">
    <source>
        <dbReference type="ARBA" id="ARBA00022989"/>
    </source>
</evidence>
<keyword evidence="5" id="KW-0067">ATP-binding</keyword>
<evidence type="ECO:0000259" key="10">
    <source>
        <dbReference type="PROSITE" id="PS50893"/>
    </source>
</evidence>
<dbReference type="EMBL" id="JANBQB010000286">
    <property type="protein sequence ID" value="KAJ1978287.1"/>
    <property type="molecule type" value="Genomic_DNA"/>
</dbReference>
<dbReference type="SMART" id="SM00382">
    <property type="entry name" value="AAA"/>
    <property type="match status" value="1"/>
</dbReference>
<protein>
    <recommendedName>
        <fullName evidence="10">ABC transporter domain-containing protein</fullName>
    </recommendedName>
</protein>
<evidence type="ECO:0000256" key="8">
    <source>
        <dbReference type="SAM" id="MobiDB-lite"/>
    </source>
</evidence>
<dbReference type="Pfam" id="PF01061">
    <property type="entry name" value="ABC2_membrane"/>
    <property type="match status" value="1"/>
</dbReference>
<keyword evidence="6 9" id="KW-1133">Transmembrane helix</keyword>
<dbReference type="PANTHER" id="PTHR48041">
    <property type="entry name" value="ABC TRANSPORTER G FAMILY MEMBER 28"/>
    <property type="match status" value="1"/>
</dbReference>
<evidence type="ECO:0000256" key="7">
    <source>
        <dbReference type="ARBA" id="ARBA00023136"/>
    </source>
</evidence>
<dbReference type="GO" id="GO:0016020">
    <property type="term" value="C:membrane"/>
    <property type="evidence" value="ECO:0007669"/>
    <property type="project" value="UniProtKB-SubCell"/>
</dbReference>
<dbReference type="AlphaFoldDB" id="A0A9W8EDB5"/>
<reference evidence="11" key="1">
    <citation type="submission" date="2022-07" db="EMBL/GenBank/DDBJ databases">
        <title>Phylogenomic reconstructions and comparative analyses of Kickxellomycotina fungi.</title>
        <authorList>
            <person name="Reynolds N.K."/>
            <person name="Stajich J.E."/>
            <person name="Barry K."/>
            <person name="Grigoriev I.V."/>
            <person name="Crous P."/>
            <person name="Smith M.E."/>
        </authorList>
    </citation>
    <scope>NUCLEOTIDE SEQUENCE</scope>
    <source>
        <strain evidence="11">RSA 567</strain>
    </source>
</reference>
<dbReference type="PROSITE" id="PS50893">
    <property type="entry name" value="ABC_TRANSPORTER_2"/>
    <property type="match status" value="1"/>
</dbReference>
<dbReference type="GO" id="GO:0140359">
    <property type="term" value="F:ABC-type transporter activity"/>
    <property type="evidence" value="ECO:0007669"/>
    <property type="project" value="InterPro"/>
</dbReference>
<feature type="transmembrane region" description="Helical" evidence="9">
    <location>
        <begin position="439"/>
        <end position="462"/>
    </location>
</feature>
<feature type="transmembrane region" description="Helical" evidence="9">
    <location>
        <begin position="663"/>
        <end position="687"/>
    </location>
</feature>
<dbReference type="InterPro" id="IPR050352">
    <property type="entry name" value="ABCG_transporters"/>
</dbReference>
<dbReference type="PANTHER" id="PTHR48041:SF122">
    <property type="entry name" value="ABC TRANSPORTER DOMAIN-CONTAINING PROTEIN"/>
    <property type="match status" value="1"/>
</dbReference>
<feature type="region of interest" description="Disordered" evidence="8">
    <location>
        <begin position="365"/>
        <end position="403"/>
    </location>
</feature>
<evidence type="ECO:0000256" key="9">
    <source>
        <dbReference type="SAM" id="Phobius"/>
    </source>
</evidence>
<feature type="compositionally biased region" description="Low complexity" evidence="8">
    <location>
        <begin position="369"/>
        <end position="385"/>
    </location>
</feature>
<evidence type="ECO:0000313" key="11">
    <source>
        <dbReference type="EMBL" id="KAJ1978287.1"/>
    </source>
</evidence>
<dbReference type="GO" id="GO:0016887">
    <property type="term" value="F:ATP hydrolysis activity"/>
    <property type="evidence" value="ECO:0007669"/>
    <property type="project" value="InterPro"/>
</dbReference>
<dbReference type="OrthoDB" id="66620at2759"/>
<evidence type="ECO:0000256" key="5">
    <source>
        <dbReference type="ARBA" id="ARBA00022840"/>
    </source>
</evidence>
<comment type="caution">
    <text evidence="11">The sequence shown here is derived from an EMBL/GenBank/DDBJ whole genome shotgun (WGS) entry which is preliminary data.</text>
</comment>
<evidence type="ECO:0000256" key="4">
    <source>
        <dbReference type="ARBA" id="ARBA00022741"/>
    </source>
</evidence>
<evidence type="ECO:0000256" key="2">
    <source>
        <dbReference type="ARBA" id="ARBA00022448"/>
    </source>
</evidence>
<evidence type="ECO:0000313" key="12">
    <source>
        <dbReference type="Proteomes" id="UP001151582"/>
    </source>
</evidence>
<evidence type="ECO:0000256" key="3">
    <source>
        <dbReference type="ARBA" id="ARBA00022692"/>
    </source>
</evidence>
<feature type="transmembrane region" description="Helical" evidence="9">
    <location>
        <begin position="474"/>
        <end position="497"/>
    </location>
</feature>
<feature type="domain" description="ABC transporter" evidence="10">
    <location>
        <begin position="60"/>
        <end position="302"/>
    </location>
</feature>
<keyword evidence="7 9" id="KW-0472">Membrane</keyword>
<dbReference type="Gene3D" id="3.40.50.300">
    <property type="entry name" value="P-loop containing nucleotide triphosphate hydrolases"/>
    <property type="match status" value="1"/>
</dbReference>
<feature type="transmembrane region" description="Helical" evidence="9">
    <location>
        <begin position="552"/>
        <end position="573"/>
    </location>
</feature>
<evidence type="ECO:0000256" key="1">
    <source>
        <dbReference type="ARBA" id="ARBA00004141"/>
    </source>
</evidence>
<name>A0A9W8EDB5_9FUNG</name>
<dbReference type="GO" id="GO:0005524">
    <property type="term" value="F:ATP binding"/>
    <property type="evidence" value="ECO:0007669"/>
    <property type="project" value="UniProtKB-KW"/>
</dbReference>
<proteinExistence type="predicted"/>
<feature type="transmembrane region" description="Helical" evidence="9">
    <location>
        <begin position="585"/>
        <end position="602"/>
    </location>
</feature>
<keyword evidence="3 9" id="KW-0812">Transmembrane</keyword>
<accession>A0A9W8EDB5</accession>